<dbReference type="EMBL" id="FWXY01000002">
    <property type="protein sequence ID" value="SMC46922.1"/>
    <property type="molecule type" value="Genomic_DNA"/>
</dbReference>
<evidence type="ECO:0000313" key="5">
    <source>
        <dbReference type="Proteomes" id="UP000192418"/>
    </source>
</evidence>
<dbReference type="PANTHER" id="PTHR43080:SF2">
    <property type="entry name" value="CBS DOMAIN-CONTAINING PROTEIN"/>
    <property type="match status" value="1"/>
</dbReference>
<dbReference type="Gene3D" id="3.10.580.10">
    <property type="entry name" value="CBS-domain"/>
    <property type="match status" value="1"/>
</dbReference>
<name>A0A1W1ZFH3_9BACT</name>
<keyword evidence="5" id="KW-1185">Reference proteome</keyword>
<dbReference type="InterPro" id="IPR000644">
    <property type="entry name" value="CBS_dom"/>
</dbReference>
<organism evidence="4 5">
    <name type="scientific">Desulfocicer vacuolatum DSM 3385</name>
    <dbReference type="NCBI Taxonomy" id="1121400"/>
    <lineage>
        <taxon>Bacteria</taxon>
        <taxon>Pseudomonadati</taxon>
        <taxon>Thermodesulfobacteriota</taxon>
        <taxon>Desulfobacteria</taxon>
        <taxon>Desulfobacterales</taxon>
        <taxon>Desulfobacteraceae</taxon>
        <taxon>Desulfocicer</taxon>
    </lineage>
</organism>
<evidence type="ECO:0000313" key="4">
    <source>
        <dbReference type="EMBL" id="SMC46922.1"/>
    </source>
</evidence>
<keyword evidence="1 2" id="KW-0129">CBS domain</keyword>
<dbReference type="CDD" id="cd04586">
    <property type="entry name" value="CBS_pair_BON_assoc"/>
    <property type="match status" value="1"/>
</dbReference>
<reference evidence="4 5" key="1">
    <citation type="submission" date="2017-04" db="EMBL/GenBank/DDBJ databases">
        <authorList>
            <person name="Afonso C.L."/>
            <person name="Miller P.J."/>
            <person name="Scott M.A."/>
            <person name="Spackman E."/>
            <person name="Goraichik I."/>
            <person name="Dimitrov K.M."/>
            <person name="Suarez D.L."/>
            <person name="Swayne D.E."/>
        </authorList>
    </citation>
    <scope>NUCLEOTIDE SEQUENCE [LARGE SCALE GENOMIC DNA]</scope>
    <source>
        <strain evidence="4 5">DSM 3385</strain>
    </source>
</reference>
<dbReference type="InterPro" id="IPR051257">
    <property type="entry name" value="Diverse_CBS-Domain"/>
</dbReference>
<feature type="domain" description="CBS" evidence="3">
    <location>
        <begin position="98"/>
        <end position="150"/>
    </location>
</feature>
<sequence length="150" mass="16365">MKTAKEIMEKKIISVTPDTDISQAVEILLNNHINGMPVVDENGALKGILCQSDLIFQQKNISLPPILTFLDGIIPLSSSKKMEQEMKKMAASTVAQAMVTDPVTVTPDTPISDIAMLMVEKHFHTIPVVEEGKVVGIVGKEDVLKTLMKP</sequence>
<dbReference type="AlphaFoldDB" id="A0A1W1ZFH3"/>
<gene>
    <name evidence="4" type="ORF">SAMN02746065_102245</name>
</gene>
<evidence type="ECO:0000256" key="1">
    <source>
        <dbReference type="ARBA" id="ARBA00023122"/>
    </source>
</evidence>
<dbReference type="SMART" id="SM00116">
    <property type="entry name" value="CBS"/>
    <property type="match status" value="2"/>
</dbReference>
<dbReference type="SUPFAM" id="SSF54631">
    <property type="entry name" value="CBS-domain pair"/>
    <property type="match status" value="1"/>
</dbReference>
<dbReference type="OrthoDB" id="9790355at2"/>
<protein>
    <submittedName>
        <fullName evidence="4">CBS domain-containing protein</fullName>
    </submittedName>
</protein>
<dbReference type="InterPro" id="IPR046342">
    <property type="entry name" value="CBS_dom_sf"/>
</dbReference>
<dbReference type="Pfam" id="PF00571">
    <property type="entry name" value="CBS"/>
    <property type="match status" value="2"/>
</dbReference>
<feature type="domain" description="CBS" evidence="3">
    <location>
        <begin position="8"/>
        <end position="66"/>
    </location>
</feature>
<accession>A0A1W1ZFH3</accession>
<dbReference type="Proteomes" id="UP000192418">
    <property type="component" value="Unassembled WGS sequence"/>
</dbReference>
<dbReference type="STRING" id="1121400.SAMN02746065_102245"/>
<dbReference type="PROSITE" id="PS51371">
    <property type="entry name" value="CBS"/>
    <property type="match status" value="2"/>
</dbReference>
<proteinExistence type="predicted"/>
<evidence type="ECO:0000259" key="3">
    <source>
        <dbReference type="PROSITE" id="PS51371"/>
    </source>
</evidence>
<dbReference type="PANTHER" id="PTHR43080">
    <property type="entry name" value="CBS DOMAIN-CONTAINING PROTEIN CBSX3, MITOCHONDRIAL"/>
    <property type="match status" value="1"/>
</dbReference>
<dbReference type="RefSeq" id="WP_084066901.1">
    <property type="nucleotide sequence ID" value="NZ_FWXY01000002.1"/>
</dbReference>
<evidence type="ECO:0000256" key="2">
    <source>
        <dbReference type="PROSITE-ProRule" id="PRU00703"/>
    </source>
</evidence>